<evidence type="ECO:0000313" key="3">
    <source>
        <dbReference type="Proteomes" id="UP000294355"/>
    </source>
</evidence>
<protein>
    <recommendedName>
        <fullName evidence="4">ATPase</fullName>
    </recommendedName>
</protein>
<gene>
    <name evidence="2" type="ORF">AC2117_02320</name>
</gene>
<evidence type="ECO:0000256" key="1">
    <source>
        <dbReference type="SAM" id="Coils"/>
    </source>
</evidence>
<dbReference type="RefSeq" id="WP_133974270.1">
    <property type="nucleotide sequence ID" value="NZ_LS999521.1"/>
</dbReference>
<dbReference type="OrthoDB" id="7796826at2"/>
<proteinExistence type="predicted"/>
<sequence>MMNKIKLKLFINVLPDNDTIACHGMDYSVTEKGKRPGQVNKLAIAIGSAKNPKPLVQPLDLNSIYKNRPIPAQTIAQNMAKYKDVHEGPSLSQNREAKTDMKGFTKEMYLPVGEYDLWIKRKDSEWEKAININGSSGLYIKEEKQGITTIEYQIKQYYRYKIEGFRGTKLADNIPFETFTFDKEGKEKKISLPNVKMTVVDKNGFTPPLYSPKGEVIFVKFKFVNMSAQPEKKDIQHFATMSKKNYVTVQLKSVAKITKQDKNTTVTLQGNGKPPVILNMHREEMIVLSAEDYAEFEKESSKLDKLFGNSFDAKNKLAEAIKSGSVSNVKKAEEEIKEAEKKIEEELNKNFKKAADLTEVITFEARQKKNPNGNTQEFDFRRRYLRTDRYMQLQQKKKNKESFKVTVLGTELKKLKDIKQDFKKINQETIHNEFKKVSLDLAKYSKQTGTKVWDFSAFSAGFVEQIKLSDNLTVDIQSQWLRCVGGAGLSTSASWKPESGEVNAKANVNAQGKLVLFEGKAKTTYVIPCDKGWMLNFDDIDLGAFRFVIGMELYGFAGAKVAAGIGLEISYSKNGQQQLAANGRRNRNPSLANNMGENRPRFVPMDRDETIIPGSGASSEGQIEAFAGAEAGIKPSGEFQWLSPEAKDFKPLASLAVDFAVSAGLGAGVNFKLFYWLERNQFRFRAKAALCVGLGAKGALDFVIDFSQVLEVLRWVHYQLLRAQFTVLGFIAKDAFANLSQLAVIALGNDSLTAKVLSDIAGEFETFNAKYSIAKTSVDLANKIKRQPDWLKMATPNAKGMLIYQMTRHSEYTHAADMPKTGISPFLPTHKEAVLAIFETIVTEDEWFNVLQRMSLRGAKSQQSIQSLEKQLLVYFHDGFWSRASDFVKKYALNSDTIGRGSEYVEQYEKLRSKIVKTIPLHEKAPMSNPRELEKLREKMAEQPSIINSDTLIALNTELVPSVEIDGTDAELFIAANYEQNSDDSYVV</sequence>
<dbReference type="AlphaFoldDB" id="A0A446ZKW7"/>
<organism evidence="2 3">
    <name type="scientific">Acinetobacter calcoaceticus</name>
    <dbReference type="NCBI Taxonomy" id="471"/>
    <lineage>
        <taxon>Bacteria</taxon>
        <taxon>Pseudomonadati</taxon>
        <taxon>Pseudomonadota</taxon>
        <taxon>Gammaproteobacteria</taxon>
        <taxon>Moraxellales</taxon>
        <taxon>Moraxellaceae</taxon>
        <taxon>Acinetobacter</taxon>
        <taxon>Acinetobacter calcoaceticus/baumannii complex</taxon>
    </lineage>
</organism>
<evidence type="ECO:0008006" key="4">
    <source>
        <dbReference type="Google" id="ProtNLM"/>
    </source>
</evidence>
<dbReference type="EMBL" id="LS999521">
    <property type="protein sequence ID" value="VAX45133.1"/>
    <property type="molecule type" value="Genomic_DNA"/>
</dbReference>
<dbReference type="Proteomes" id="UP000294355">
    <property type="component" value="Chromosome"/>
</dbReference>
<keyword evidence="1" id="KW-0175">Coiled coil</keyword>
<accession>A0A446ZKW7</accession>
<evidence type="ECO:0000313" key="2">
    <source>
        <dbReference type="EMBL" id="VAX45133.1"/>
    </source>
</evidence>
<reference evidence="2 3" key="1">
    <citation type="submission" date="2018-08" db="EMBL/GenBank/DDBJ databases">
        <authorList>
            <person name="Gonzaga-Molto A."/>
        </authorList>
    </citation>
    <scope>NUCLEOTIDE SEQUENCE [LARGE SCALE GENOMIC DNA]</scope>
    <source>
        <strain evidence="2">Acinetobacter calcoaceticus str. 2117</strain>
    </source>
</reference>
<name>A0A446ZKW7_ACICA</name>
<feature type="coiled-coil region" evidence="1">
    <location>
        <begin position="322"/>
        <end position="349"/>
    </location>
</feature>